<sequence length="409" mass="46387">MAWKRGSCAWAPDGSYFAWSCGNRYIQLIPWDRENGHLTLKAKIQNGQLNCPHRVSNEHCEACAQERGQPSNAAETLYKKYEDLPLHVIDCGDYVWSITFGSGTSYEENLSTMRQRRRLRFDKDLIVATGLQSGKIKLWNCLTGKIILELLDHKDIVRSLSFTRDGSLILCSASRDGTFKLWDLNDDGNMFKTLRTKGKWNYSCNWSPNSELLALSGNSKSIAICNVKKNYHIKELTGHYHDIVCCEFSPDGALVATASYDTKVIIWDPYTCDSLLELGHLFPPPRPIFAGGANDHYVRGISFSSDGMHLVSISDDGYVRYWNLENTSNPEQIAEYSNALCCSVSHNGHSIAVGDRNGDVKFYNPRQKVPSLQHFSRMAIRKCLDSTCIDHLHLPIRLKEYLKYHPFSI</sequence>
<organism evidence="6 7">
    <name type="scientific">Tegillarca granosa</name>
    <name type="common">Malaysian cockle</name>
    <name type="synonym">Anadara granosa</name>
    <dbReference type="NCBI Taxonomy" id="220873"/>
    <lineage>
        <taxon>Eukaryota</taxon>
        <taxon>Metazoa</taxon>
        <taxon>Spiralia</taxon>
        <taxon>Lophotrochozoa</taxon>
        <taxon>Mollusca</taxon>
        <taxon>Bivalvia</taxon>
        <taxon>Autobranchia</taxon>
        <taxon>Pteriomorphia</taxon>
        <taxon>Arcoida</taxon>
        <taxon>Arcoidea</taxon>
        <taxon>Arcidae</taxon>
        <taxon>Tegillarca</taxon>
    </lineage>
</organism>
<gene>
    <name evidence="6" type="ORF">KUTeg_010166</name>
</gene>
<dbReference type="SMART" id="SM00969">
    <property type="entry name" value="SOCS_box"/>
    <property type="match status" value="1"/>
</dbReference>
<reference evidence="6 7" key="1">
    <citation type="submission" date="2022-12" db="EMBL/GenBank/DDBJ databases">
        <title>Chromosome-level genome of Tegillarca granosa.</title>
        <authorList>
            <person name="Kim J."/>
        </authorList>
    </citation>
    <scope>NUCLEOTIDE SEQUENCE [LARGE SCALE GENOMIC DNA]</scope>
    <source>
        <strain evidence="6">Teg-2019</strain>
        <tissue evidence="6">Adductor muscle</tissue>
    </source>
</reference>
<evidence type="ECO:0000256" key="4">
    <source>
        <dbReference type="PROSITE-ProRule" id="PRU00221"/>
    </source>
</evidence>
<evidence type="ECO:0000313" key="6">
    <source>
        <dbReference type="EMBL" id="KAJ8312793.1"/>
    </source>
</evidence>
<dbReference type="InterPro" id="IPR015943">
    <property type="entry name" value="WD40/YVTN_repeat-like_dom_sf"/>
</dbReference>
<dbReference type="PROSITE" id="PS50225">
    <property type="entry name" value="SOCS"/>
    <property type="match status" value="1"/>
</dbReference>
<dbReference type="InterPro" id="IPR020472">
    <property type="entry name" value="WD40_PAC1"/>
</dbReference>
<dbReference type="InterPro" id="IPR001680">
    <property type="entry name" value="WD40_rpt"/>
</dbReference>
<keyword evidence="7" id="KW-1185">Reference proteome</keyword>
<dbReference type="Pfam" id="PF00400">
    <property type="entry name" value="WD40"/>
    <property type="match status" value="3"/>
</dbReference>
<dbReference type="PANTHER" id="PTHR15622">
    <property type="entry name" value="WD40 REPEAT PROTEIN"/>
    <property type="match status" value="1"/>
</dbReference>
<dbReference type="Gene3D" id="2.130.10.10">
    <property type="entry name" value="YVTN repeat-like/Quinoprotein amine dehydrogenase"/>
    <property type="match status" value="2"/>
</dbReference>
<dbReference type="Proteomes" id="UP001217089">
    <property type="component" value="Unassembled WGS sequence"/>
</dbReference>
<dbReference type="SUPFAM" id="SSF50978">
    <property type="entry name" value="WD40 repeat-like"/>
    <property type="match status" value="1"/>
</dbReference>
<protein>
    <recommendedName>
        <fullName evidence="5">SOCS box domain-containing protein</fullName>
    </recommendedName>
</protein>
<dbReference type="Pfam" id="PF07525">
    <property type="entry name" value="SOCS_box"/>
    <property type="match status" value="1"/>
</dbReference>
<accession>A0ABQ9FAX5</accession>
<feature type="domain" description="SOCS box" evidence="5">
    <location>
        <begin position="366"/>
        <end position="408"/>
    </location>
</feature>
<feature type="repeat" description="WD" evidence="4">
    <location>
        <begin position="236"/>
        <end position="268"/>
    </location>
</feature>
<dbReference type="InterPro" id="IPR051983">
    <property type="entry name" value="WSB_SOCS-box_domain"/>
</dbReference>
<dbReference type="SMART" id="SM00320">
    <property type="entry name" value="WD40"/>
    <property type="match status" value="6"/>
</dbReference>
<proteinExistence type="predicted"/>
<comment type="caution">
    <text evidence="6">The sequence shown here is derived from an EMBL/GenBank/DDBJ whole genome shotgun (WGS) entry which is preliminary data.</text>
</comment>
<evidence type="ECO:0000256" key="1">
    <source>
        <dbReference type="ARBA" id="ARBA00022574"/>
    </source>
</evidence>
<evidence type="ECO:0000259" key="5">
    <source>
        <dbReference type="PROSITE" id="PS50225"/>
    </source>
</evidence>
<dbReference type="PROSITE" id="PS50294">
    <property type="entry name" value="WD_REPEATS_REGION"/>
    <property type="match status" value="3"/>
</dbReference>
<keyword evidence="3" id="KW-0833">Ubl conjugation pathway</keyword>
<dbReference type="CDD" id="cd03587">
    <property type="entry name" value="SOCS"/>
    <property type="match status" value="1"/>
</dbReference>
<dbReference type="SMART" id="SM00253">
    <property type="entry name" value="SOCS"/>
    <property type="match status" value="1"/>
</dbReference>
<dbReference type="SUPFAM" id="SSF158235">
    <property type="entry name" value="SOCS box-like"/>
    <property type="match status" value="1"/>
</dbReference>
<dbReference type="PRINTS" id="PR00320">
    <property type="entry name" value="GPROTEINBRPT"/>
</dbReference>
<keyword evidence="1 4" id="KW-0853">WD repeat</keyword>
<keyword evidence="2" id="KW-0677">Repeat</keyword>
<feature type="repeat" description="WD" evidence="4">
    <location>
        <begin position="150"/>
        <end position="192"/>
    </location>
</feature>
<dbReference type="InterPro" id="IPR036322">
    <property type="entry name" value="WD40_repeat_dom_sf"/>
</dbReference>
<feature type="repeat" description="WD" evidence="4">
    <location>
        <begin position="291"/>
        <end position="332"/>
    </location>
</feature>
<dbReference type="EMBL" id="JARBDR010000440">
    <property type="protein sequence ID" value="KAJ8312793.1"/>
    <property type="molecule type" value="Genomic_DNA"/>
</dbReference>
<dbReference type="Gene3D" id="1.10.750.20">
    <property type="entry name" value="SOCS box"/>
    <property type="match status" value="1"/>
</dbReference>
<dbReference type="InterPro" id="IPR001496">
    <property type="entry name" value="SOCS_box"/>
</dbReference>
<dbReference type="InterPro" id="IPR036036">
    <property type="entry name" value="SOCS_box-like_dom_sf"/>
</dbReference>
<evidence type="ECO:0000313" key="7">
    <source>
        <dbReference type="Proteomes" id="UP001217089"/>
    </source>
</evidence>
<dbReference type="PROSITE" id="PS50082">
    <property type="entry name" value="WD_REPEATS_2"/>
    <property type="match status" value="3"/>
</dbReference>
<name>A0ABQ9FAX5_TEGGR</name>
<evidence type="ECO:0000256" key="2">
    <source>
        <dbReference type="ARBA" id="ARBA00022737"/>
    </source>
</evidence>
<dbReference type="PANTHER" id="PTHR15622:SF2">
    <property type="entry name" value="U4_U6 SMALL NUCLEAR RIBONUCLEOPROTEIN PRP4"/>
    <property type="match status" value="1"/>
</dbReference>
<evidence type="ECO:0000256" key="3">
    <source>
        <dbReference type="ARBA" id="ARBA00022786"/>
    </source>
</evidence>